<dbReference type="InterPro" id="IPR015152">
    <property type="entry name" value="Growth/epo_recpt_lig-bind"/>
</dbReference>
<reference evidence="20" key="1">
    <citation type="submission" date="2022-03" db="EMBL/GenBank/DDBJ databases">
        <authorList>
            <person name="Alioto T."/>
            <person name="Alioto T."/>
            <person name="Gomez Garrido J."/>
        </authorList>
    </citation>
    <scope>NUCLEOTIDE SEQUENCE</scope>
</reference>
<dbReference type="InterPro" id="IPR036116">
    <property type="entry name" value="FN3_sf"/>
</dbReference>
<name>A0AAD1WBL0_PELCU</name>
<dbReference type="GO" id="GO:0006897">
    <property type="term" value="P:endocytosis"/>
    <property type="evidence" value="ECO:0007669"/>
    <property type="project" value="UniProtKB-KW"/>
</dbReference>
<evidence type="ECO:0000256" key="18">
    <source>
        <dbReference type="SAM" id="SignalP"/>
    </source>
</evidence>
<keyword evidence="8" id="KW-0254">Endocytosis</keyword>
<dbReference type="PROSITE" id="PS01352">
    <property type="entry name" value="HEMATOPO_REC_L_F1"/>
    <property type="match status" value="1"/>
</dbReference>
<dbReference type="AlphaFoldDB" id="A0AAD1WBL0"/>
<dbReference type="Pfam" id="PF12772">
    <property type="entry name" value="GHBP"/>
    <property type="match status" value="1"/>
</dbReference>
<evidence type="ECO:0000256" key="12">
    <source>
        <dbReference type="ARBA" id="ARBA00023136"/>
    </source>
</evidence>
<evidence type="ECO:0000256" key="10">
    <source>
        <dbReference type="ARBA" id="ARBA00022729"/>
    </source>
</evidence>
<evidence type="ECO:0000313" key="20">
    <source>
        <dbReference type="EMBL" id="CAH2296417.1"/>
    </source>
</evidence>
<feature type="chain" id="PRO_5042111087" description="Growth hormone receptor" evidence="18">
    <location>
        <begin position="16"/>
        <end position="604"/>
    </location>
</feature>
<proteinExistence type="inferred from homology"/>
<keyword evidence="11 17" id="KW-1133">Transmembrane helix</keyword>
<dbReference type="GO" id="GO:0009897">
    <property type="term" value="C:external side of plasma membrane"/>
    <property type="evidence" value="ECO:0007669"/>
    <property type="project" value="TreeGrafter"/>
</dbReference>
<dbReference type="EMBL" id="OW240916">
    <property type="protein sequence ID" value="CAH2296417.1"/>
    <property type="molecule type" value="Genomic_DNA"/>
</dbReference>
<dbReference type="CDD" id="cd00063">
    <property type="entry name" value="FN3"/>
    <property type="match status" value="1"/>
</dbReference>
<evidence type="ECO:0000256" key="9">
    <source>
        <dbReference type="ARBA" id="ARBA00022692"/>
    </source>
</evidence>
<dbReference type="InterPro" id="IPR003528">
    <property type="entry name" value="Long_hematopoietin_rcpt_CS"/>
</dbReference>
<keyword evidence="9 17" id="KW-0812">Transmembrane</keyword>
<keyword evidence="10 18" id="KW-0732">Signal</keyword>
<dbReference type="InterPro" id="IPR013783">
    <property type="entry name" value="Ig-like_fold"/>
</dbReference>
<keyword evidence="12 17" id="KW-0472">Membrane</keyword>
<feature type="signal peptide" evidence="18">
    <location>
        <begin position="1"/>
        <end position="15"/>
    </location>
</feature>
<feature type="transmembrane region" description="Helical" evidence="17">
    <location>
        <begin position="233"/>
        <end position="256"/>
    </location>
</feature>
<dbReference type="InterPro" id="IPR025871">
    <property type="entry name" value="GHBP"/>
</dbReference>
<comment type="subcellular location">
    <subcellularLocation>
        <location evidence="1">Cell membrane</location>
        <topology evidence="1">Single-pass type I membrane protein</topology>
    </subcellularLocation>
    <subcellularLocation>
        <location evidence="2">Secreted</location>
    </subcellularLocation>
</comment>
<evidence type="ECO:0000256" key="7">
    <source>
        <dbReference type="ARBA" id="ARBA00022553"/>
    </source>
</evidence>
<evidence type="ECO:0000256" key="4">
    <source>
        <dbReference type="ARBA" id="ARBA00017448"/>
    </source>
</evidence>
<evidence type="ECO:0000256" key="17">
    <source>
        <dbReference type="SAM" id="Phobius"/>
    </source>
</evidence>
<dbReference type="SUPFAM" id="SSF49265">
    <property type="entry name" value="Fibronectin type III"/>
    <property type="match status" value="2"/>
</dbReference>
<keyword evidence="21" id="KW-1185">Reference proteome</keyword>
<evidence type="ECO:0000256" key="11">
    <source>
        <dbReference type="ARBA" id="ARBA00022989"/>
    </source>
</evidence>
<organism evidence="20 21">
    <name type="scientific">Pelobates cultripes</name>
    <name type="common">Western spadefoot toad</name>
    <dbReference type="NCBI Taxonomy" id="61616"/>
    <lineage>
        <taxon>Eukaryota</taxon>
        <taxon>Metazoa</taxon>
        <taxon>Chordata</taxon>
        <taxon>Craniata</taxon>
        <taxon>Vertebrata</taxon>
        <taxon>Euteleostomi</taxon>
        <taxon>Amphibia</taxon>
        <taxon>Batrachia</taxon>
        <taxon>Anura</taxon>
        <taxon>Pelobatoidea</taxon>
        <taxon>Pelobatidae</taxon>
        <taxon>Pelobates</taxon>
    </lineage>
</organism>
<dbReference type="GO" id="GO:0004896">
    <property type="term" value="F:cytokine receptor activity"/>
    <property type="evidence" value="ECO:0007669"/>
    <property type="project" value="InterPro"/>
</dbReference>
<dbReference type="Pfam" id="PF09067">
    <property type="entry name" value="EpoR_lig-bind"/>
    <property type="match status" value="1"/>
</dbReference>
<keyword evidence="5" id="KW-1003">Cell membrane</keyword>
<feature type="domain" description="Fibronectin type-III" evidence="19">
    <location>
        <begin position="125"/>
        <end position="231"/>
    </location>
</feature>
<comment type="similarity">
    <text evidence="3">Belongs to the type I cytokine receptor family. Type 1 subfamily.</text>
</comment>
<evidence type="ECO:0000259" key="19">
    <source>
        <dbReference type="PROSITE" id="PS50853"/>
    </source>
</evidence>
<evidence type="ECO:0000313" key="21">
    <source>
        <dbReference type="Proteomes" id="UP001295444"/>
    </source>
</evidence>
<keyword evidence="6" id="KW-0964">Secreted</keyword>
<dbReference type="PANTHER" id="PTHR23037">
    <property type="entry name" value="CYTOKINE RECEPTOR"/>
    <property type="match status" value="1"/>
</dbReference>
<dbReference type="Gene3D" id="2.60.40.10">
    <property type="entry name" value="Immunoglobulins"/>
    <property type="match status" value="2"/>
</dbReference>
<keyword evidence="7" id="KW-0597">Phosphoprotein</keyword>
<evidence type="ECO:0000256" key="15">
    <source>
        <dbReference type="ARBA" id="ARBA00023180"/>
    </source>
</evidence>
<dbReference type="PROSITE" id="PS50853">
    <property type="entry name" value="FN3"/>
    <property type="match status" value="1"/>
</dbReference>
<dbReference type="Proteomes" id="UP001295444">
    <property type="component" value="Chromosome 05"/>
</dbReference>
<protein>
    <recommendedName>
        <fullName evidence="4">Growth hormone receptor</fullName>
    </recommendedName>
    <alternativeName>
        <fullName evidence="16">Somatotropin receptor</fullName>
    </alternativeName>
</protein>
<dbReference type="GO" id="GO:0005576">
    <property type="term" value="C:extracellular region"/>
    <property type="evidence" value="ECO:0007669"/>
    <property type="project" value="UniProtKB-SubCell"/>
</dbReference>
<keyword evidence="14 20" id="KW-0675">Receptor</keyword>
<evidence type="ECO:0000256" key="6">
    <source>
        <dbReference type="ARBA" id="ARBA00022525"/>
    </source>
</evidence>
<accession>A0AAD1WBL0</accession>
<evidence type="ECO:0000256" key="3">
    <source>
        <dbReference type="ARBA" id="ARBA00007885"/>
    </source>
</evidence>
<evidence type="ECO:0000256" key="13">
    <source>
        <dbReference type="ARBA" id="ARBA00023157"/>
    </source>
</evidence>
<evidence type="ECO:0000256" key="2">
    <source>
        <dbReference type="ARBA" id="ARBA00004613"/>
    </source>
</evidence>
<sequence length="604" mass="67623">MALWLILVSLALASGDESFPTEDVILQKPSITKCRSPEMETFTCRWTYGDFHNLSSPGLLKLIYMKNDELDWVDCPDNVTAGENSCYFDKAHTSTWWPYRIHLISEDVLFDKLHFSVEDIVIPDPPVDLNWTLLSISDTLLRVDLKLKWSPPPSADVKSGWIKLEYEVHYQELNSTKWIVVDSLTTTTTPLYALRIGIEHLVKIRARQTINKQYGDFSDVLHIPAVTVPEPTIPWMALVISGLCIVLVILIFIIIFKKKRLKILILPPVPVPKIKGIDPDLLQKGKLDEVNFILSRHEDSYKQELCNEDPWVEFIELDLEDPDDKTEGSDTDRLLGEEHLNSHSCLGVKDDDSGRASCCEPDIPDTDFSNSDTCDGISDTGHPQTTKENEEDLLCLNEKSNIGSPIDVPNTEDLNRNPEDKMWPLLVSRNESMNLPSSTQIKTKSGLDFYALVSDITPAGRLLLSPGQRLKTENEECHEPANLHPPNQNEDNAYICESAIAAFCAVNTPSTRESEPSVQQNCNDSYFTTESLNIAAMNFCPADKPPSSPADESSNCETPVPDYTSVHIINSPQSLVLNTTMLPDKACLAPCGYMSTDQVKKAMP</sequence>
<evidence type="ECO:0000256" key="14">
    <source>
        <dbReference type="ARBA" id="ARBA00023170"/>
    </source>
</evidence>
<dbReference type="PANTHER" id="PTHR23037:SF46">
    <property type="entry name" value="INTERLEUKIN 5 RECEPTOR SUBUNIT ALPHA"/>
    <property type="match status" value="1"/>
</dbReference>
<keyword evidence="15" id="KW-0325">Glycoprotein</keyword>
<gene>
    <name evidence="20" type="ORF">PECUL_23A022951</name>
</gene>
<evidence type="ECO:0000256" key="1">
    <source>
        <dbReference type="ARBA" id="ARBA00004251"/>
    </source>
</evidence>
<keyword evidence="13" id="KW-1015">Disulfide bond</keyword>
<evidence type="ECO:0000256" key="5">
    <source>
        <dbReference type="ARBA" id="ARBA00022475"/>
    </source>
</evidence>
<evidence type="ECO:0000256" key="16">
    <source>
        <dbReference type="ARBA" id="ARBA00031294"/>
    </source>
</evidence>
<dbReference type="InterPro" id="IPR003961">
    <property type="entry name" value="FN3_dom"/>
</dbReference>
<evidence type="ECO:0000256" key="8">
    <source>
        <dbReference type="ARBA" id="ARBA00022583"/>
    </source>
</evidence>